<dbReference type="AlphaFoldDB" id="A0A644VSZ1"/>
<feature type="transmembrane region" description="Helical" evidence="1">
    <location>
        <begin position="358"/>
        <end position="376"/>
    </location>
</feature>
<feature type="transmembrane region" description="Helical" evidence="1">
    <location>
        <begin position="75"/>
        <end position="95"/>
    </location>
</feature>
<feature type="transmembrane region" description="Helical" evidence="1">
    <location>
        <begin position="233"/>
        <end position="252"/>
    </location>
</feature>
<evidence type="ECO:0000313" key="2">
    <source>
        <dbReference type="EMBL" id="MPL93523.1"/>
    </source>
</evidence>
<comment type="caution">
    <text evidence="2">The sequence shown here is derived from an EMBL/GenBank/DDBJ whole genome shotgun (WGS) entry which is preliminary data.</text>
</comment>
<dbReference type="NCBIfam" id="TIGR04370">
    <property type="entry name" value="glyco_rpt_poly"/>
    <property type="match status" value="1"/>
</dbReference>
<organism evidence="2">
    <name type="scientific">bioreactor metagenome</name>
    <dbReference type="NCBI Taxonomy" id="1076179"/>
    <lineage>
        <taxon>unclassified sequences</taxon>
        <taxon>metagenomes</taxon>
        <taxon>ecological metagenomes</taxon>
    </lineage>
</organism>
<reference evidence="2" key="1">
    <citation type="submission" date="2019-08" db="EMBL/GenBank/DDBJ databases">
        <authorList>
            <person name="Kucharzyk K."/>
            <person name="Murdoch R.W."/>
            <person name="Higgins S."/>
            <person name="Loffler F."/>
        </authorList>
    </citation>
    <scope>NUCLEOTIDE SEQUENCE</scope>
</reference>
<dbReference type="EMBL" id="VSSQ01000394">
    <property type="protein sequence ID" value="MPL93523.1"/>
    <property type="molecule type" value="Genomic_DNA"/>
</dbReference>
<dbReference type="InterPro" id="IPR029468">
    <property type="entry name" value="O-ag_pol_Wzy"/>
</dbReference>
<evidence type="ECO:0008006" key="3">
    <source>
        <dbReference type="Google" id="ProtNLM"/>
    </source>
</evidence>
<feature type="transmembrane region" description="Helical" evidence="1">
    <location>
        <begin position="157"/>
        <end position="178"/>
    </location>
</feature>
<feature type="transmembrane region" description="Helical" evidence="1">
    <location>
        <begin position="412"/>
        <end position="431"/>
    </location>
</feature>
<feature type="transmembrane region" description="Helical" evidence="1">
    <location>
        <begin position="388"/>
        <end position="406"/>
    </location>
</feature>
<keyword evidence="1" id="KW-1133">Transmembrane helix</keyword>
<name>A0A644VSZ1_9ZZZZ</name>
<feature type="transmembrane region" description="Helical" evidence="1">
    <location>
        <begin position="116"/>
        <end position="137"/>
    </location>
</feature>
<evidence type="ECO:0000256" key="1">
    <source>
        <dbReference type="SAM" id="Phobius"/>
    </source>
</evidence>
<feature type="transmembrane region" description="Helical" evidence="1">
    <location>
        <begin position="187"/>
        <end position="204"/>
    </location>
</feature>
<feature type="transmembrane region" description="Helical" evidence="1">
    <location>
        <begin position="29"/>
        <end position="44"/>
    </location>
</feature>
<protein>
    <recommendedName>
        <fullName evidence="3">Oligosaccharide repeat unit polymerase</fullName>
    </recommendedName>
</protein>
<feature type="transmembrane region" description="Helical" evidence="1">
    <location>
        <begin position="51"/>
        <end position="69"/>
    </location>
</feature>
<sequence length="445" mass="51134">MIRFIILFFVISLSIFTLASDNILDISEVSLVVLSGIIVLDYFDKKSLSLFQVWLVGFIFIILSEAILIDPGKNILQAIRFLTIANNLMIIGYHMPIRYKSKYFNSNFNQTKISKWTPFILLLLIGIYILHTLPWVILTFSVGRDYAAEILYKESNLFINSFFSSLQYILPSIIVFYYKEIKKKESIIIPLLLSAPIFVLLFIGGTRFPLLFSFGGFLIVSQANYTGRITISLKLIGLIFLLVISSFLMGQFRSDGLANFDYQNNQVDTDKRFSEQIASNMSPEGVVDMTALSMTYFETHPHTYGKSIAFLTYFWVPRSIWPDKPTMLGHWMIRKYRSGFGEGHSSSFGFTGELFADFGYFSLFFVFLLGVLLKRADMYRAFQLAQPMSYSKILVAMMFSYVFFFVRSPVTSSINFIGILIVYSLIRRLLFKKLNTKTVIKNSLN</sequence>
<accession>A0A644VSZ1</accession>
<keyword evidence="1" id="KW-0472">Membrane</keyword>
<dbReference type="Pfam" id="PF14296">
    <property type="entry name" value="O-ag_pol_Wzy"/>
    <property type="match status" value="1"/>
</dbReference>
<gene>
    <name evidence="2" type="ORF">SDC9_39655</name>
</gene>
<keyword evidence="1" id="KW-0812">Transmembrane</keyword>
<proteinExistence type="predicted"/>